<evidence type="ECO:0000256" key="3">
    <source>
        <dbReference type="ARBA" id="ARBA00022598"/>
    </source>
</evidence>
<dbReference type="Gene3D" id="3.40.50.12780">
    <property type="entry name" value="N-terminal domain of ligase-like"/>
    <property type="match status" value="1"/>
</dbReference>
<dbReference type="InterPro" id="IPR000873">
    <property type="entry name" value="AMP-dep_synth/lig_dom"/>
</dbReference>
<evidence type="ECO:0000256" key="1">
    <source>
        <dbReference type="ARBA" id="ARBA00004170"/>
    </source>
</evidence>
<dbReference type="InterPro" id="IPR025110">
    <property type="entry name" value="AMP-bd_C"/>
</dbReference>
<dbReference type="InterPro" id="IPR050237">
    <property type="entry name" value="ATP-dep_AMP-bd_enzyme"/>
</dbReference>
<evidence type="ECO:0000256" key="6">
    <source>
        <dbReference type="ARBA" id="ARBA00042773"/>
    </source>
</evidence>
<dbReference type="SUPFAM" id="SSF56801">
    <property type="entry name" value="Acetyl-CoA synthetase-like"/>
    <property type="match status" value="1"/>
</dbReference>
<reference evidence="9 10" key="1">
    <citation type="submission" date="2020-07" db="EMBL/GenBank/DDBJ databases">
        <title>Taxonomic revisions and descriptions of new bacterial species based on genomic comparisons in the high-G+C-content subgroup of the family Alcaligenaceae.</title>
        <authorList>
            <person name="Szabo A."/>
            <person name="Felfoldi T."/>
        </authorList>
    </citation>
    <scope>NUCLEOTIDE SEQUENCE [LARGE SCALE GENOMIC DNA]</scope>
    <source>
        <strain evidence="9 10">DSM 25264</strain>
    </source>
</reference>
<dbReference type="PANTHER" id="PTHR43767:SF8">
    <property type="entry name" value="LONG-CHAIN-FATTY-ACID--COA LIGASE"/>
    <property type="match status" value="1"/>
</dbReference>
<dbReference type="RefSeq" id="WP_167668805.1">
    <property type="nucleotide sequence ID" value="NZ_JACCEW010000001.1"/>
</dbReference>
<name>A0A853F662_9BURK</name>
<evidence type="ECO:0000259" key="8">
    <source>
        <dbReference type="Pfam" id="PF13193"/>
    </source>
</evidence>
<comment type="caution">
    <text evidence="9">The sequence shown here is derived from an EMBL/GenBank/DDBJ whole genome shotgun (WGS) entry which is preliminary data.</text>
</comment>
<sequence length="534" mass="58157">MQRPASVPALLARQHAKRPDAIAFIDGNHRITYREFDRLCRGTAAWLAEQGIGEGDRVAVWLVNRIEWLAMYFALSHLGAVLVTVNTRYRAHELAHILEHSRARMLVLELNFRKIDFFAVLAGMDEAAAAQLERIVIVRKGADALPERLLDKPVVAFDLDALNDGAVPSVAGSAQSSNIIFTTSGTTSGPKLVVHTQYSVTTHAQHVARSFGLEDDGAKLLATLPFCGVFGFDSVLGAFAGGCPVVLQDTFDAADAVKQMIAQRITHVFGSDEMFRRIMDAAPTGDRPFPSLRLCCFAAFHPGTQALGEEAWRRHIPMAGLYGSSEVQALFSFSPVSLPLTERLKGGGMPCNPDAHIRVRDVETGELLSSGQTGLLEFRADTNFAGYLDNPEANRKAIDEEGYFRSGDVGYLRGDGSFVYLTRHGDAIRLAGFLVDPTEIENELKQQPGVADAQVVAADVGTQVRCAAFVIMAPGAALDEERLKSSVAGGLAAFKVPAYIWQVDRFPTTQSSNGVKIQRAKLRDMARERIMEKA</sequence>
<dbReference type="AlphaFoldDB" id="A0A853F662"/>
<keyword evidence="10" id="KW-1185">Reference proteome</keyword>
<dbReference type="GO" id="GO:0016020">
    <property type="term" value="C:membrane"/>
    <property type="evidence" value="ECO:0007669"/>
    <property type="project" value="UniProtKB-SubCell"/>
</dbReference>
<evidence type="ECO:0000313" key="10">
    <source>
        <dbReference type="Proteomes" id="UP000580517"/>
    </source>
</evidence>
<evidence type="ECO:0000313" key="9">
    <source>
        <dbReference type="EMBL" id="NYT35469.1"/>
    </source>
</evidence>
<keyword evidence="3" id="KW-0436">Ligase</keyword>
<feature type="domain" description="AMP-binding enzyme C-terminal" evidence="8">
    <location>
        <begin position="439"/>
        <end position="511"/>
    </location>
</feature>
<evidence type="ECO:0000256" key="5">
    <source>
        <dbReference type="ARBA" id="ARBA00039545"/>
    </source>
</evidence>
<evidence type="ECO:0000259" key="7">
    <source>
        <dbReference type="Pfam" id="PF00501"/>
    </source>
</evidence>
<dbReference type="Pfam" id="PF13193">
    <property type="entry name" value="AMP-binding_C"/>
    <property type="match status" value="1"/>
</dbReference>
<dbReference type="PANTHER" id="PTHR43767">
    <property type="entry name" value="LONG-CHAIN-FATTY-ACID--COA LIGASE"/>
    <property type="match status" value="1"/>
</dbReference>
<gene>
    <name evidence="9" type="ORF">H0A68_01180</name>
</gene>
<dbReference type="EC" id="6.2.1.3" evidence="4"/>
<proteinExistence type="predicted"/>
<evidence type="ECO:0000256" key="4">
    <source>
        <dbReference type="ARBA" id="ARBA00026121"/>
    </source>
</evidence>
<evidence type="ECO:0000256" key="2">
    <source>
        <dbReference type="ARBA" id="ARBA00005005"/>
    </source>
</evidence>
<dbReference type="Proteomes" id="UP000580517">
    <property type="component" value="Unassembled WGS sequence"/>
</dbReference>
<dbReference type="Gene3D" id="3.30.300.30">
    <property type="match status" value="1"/>
</dbReference>
<dbReference type="EMBL" id="JACCEW010000001">
    <property type="protein sequence ID" value="NYT35469.1"/>
    <property type="molecule type" value="Genomic_DNA"/>
</dbReference>
<accession>A0A853F662</accession>
<dbReference type="InterPro" id="IPR045851">
    <property type="entry name" value="AMP-bd_C_sf"/>
</dbReference>
<comment type="subcellular location">
    <subcellularLocation>
        <location evidence="1">Membrane</location>
        <topology evidence="1">Peripheral membrane protein</topology>
    </subcellularLocation>
</comment>
<comment type="pathway">
    <text evidence="2">Lipid metabolism; fatty acid beta-oxidation.</text>
</comment>
<feature type="domain" description="AMP-dependent synthetase/ligase" evidence="7">
    <location>
        <begin position="12"/>
        <end position="388"/>
    </location>
</feature>
<organism evidence="9 10">
    <name type="scientific">Allopusillimonas soli</name>
    <dbReference type="NCBI Taxonomy" id="659016"/>
    <lineage>
        <taxon>Bacteria</taxon>
        <taxon>Pseudomonadati</taxon>
        <taxon>Pseudomonadota</taxon>
        <taxon>Betaproteobacteria</taxon>
        <taxon>Burkholderiales</taxon>
        <taxon>Alcaligenaceae</taxon>
        <taxon>Allopusillimonas</taxon>
    </lineage>
</organism>
<dbReference type="GO" id="GO:0004467">
    <property type="term" value="F:long-chain fatty acid-CoA ligase activity"/>
    <property type="evidence" value="ECO:0007669"/>
    <property type="project" value="UniProtKB-EC"/>
</dbReference>
<dbReference type="Pfam" id="PF00501">
    <property type="entry name" value="AMP-binding"/>
    <property type="match status" value="1"/>
</dbReference>
<protein>
    <recommendedName>
        <fullName evidence="5">Long-chain-fatty-acid--CoA ligase</fullName>
        <ecNumber evidence="4">6.2.1.3</ecNumber>
    </recommendedName>
    <alternativeName>
        <fullName evidence="6">Long-chain acyl-CoA synthetase</fullName>
    </alternativeName>
</protein>
<dbReference type="InterPro" id="IPR042099">
    <property type="entry name" value="ANL_N_sf"/>
</dbReference>